<dbReference type="Pfam" id="PF00120">
    <property type="entry name" value="Gln-synt_C"/>
    <property type="match status" value="1"/>
</dbReference>
<keyword evidence="2 9" id="KW-0436">Ligase</keyword>
<dbReference type="Gene3D" id="3.30.590.10">
    <property type="entry name" value="Glutamine synthetase/guanido kinase, catalytic domain"/>
    <property type="match status" value="1"/>
</dbReference>
<dbReference type="InterPro" id="IPR036651">
    <property type="entry name" value="Gln_synt_N_sf"/>
</dbReference>
<protein>
    <submittedName>
        <fullName evidence="9">Glutamine synthetase family protein</fullName>
        <ecNumber evidence="9">6.3.1.-</ecNumber>
    </submittedName>
</protein>
<gene>
    <name evidence="9" type="ORF">ACFP3V_08745</name>
</gene>
<evidence type="ECO:0000256" key="4">
    <source>
        <dbReference type="ARBA" id="ARBA00022840"/>
    </source>
</evidence>
<dbReference type="SUPFAM" id="SSF54368">
    <property type="entry name" value="Glutamine synthetase, N-terminal domain"/>
    <property type="match status" value="1"/>
</dbReference>
<evidence type="ECO:0000256" key="2">
    <source>
        <dbReference type="ARBA" id="ARBA00022598"/>
    </source>
</evidence>
<evidence type="ECO:0000256" key="3">
    <source>
        <dbReference type="ARBA" id="ARBA00022741"/>
    </source>
</evidence>
<dbReference type="RefSeq" id="WP_380581587.1">
    <property type="nucleotide sequence ID" value="NZ_JBHSQJ010000031.1"/>
</dbReference>
<dbReference type="PANTHER" id="PTHR43785">
    <property type="entry name" value="GAMMA-GLUTAMYLPUTRESCINE SYNTHETASE"/>
    <property type="match status" value="1"/>
</dbReference>
<dbReference type="GO" id="GO:0016874">
    <property type="term" value="F:ligase activity"/>
    <property type="evidence" value="ECO:0007669"/>
    <property type="project" value="UniProtKB-KW"/>
</dbReference>
<dbReference type="EC" id="6.3.1.-" evidence="9"/>
<name>A0ABW1FY20_9ACTN</name>
<evidence type="ECO:0000256" key="5">
    <source>
        <dbReference type="PROSITE-ProRule" id="PRU01330"/>
    </source>
</evidence>
<proteinExistence type="inferred from homology"/>
<dbReference type="PROSITE" id="PS51986">
    <property type="entry name" value="GS_BETA_GRASP"/>
    <property type="match status" value="1"/>
</dbReference>
<comment type="similarity">
    <text evidence="1 5 6">Belongs to the glutamine synthetase family.</text>
</comment>
<keyword evidence="10" id="KW-1185">Reference proteome</keyword>
<dbReference type="PANTHER" id="PTHR43785:SF12">
    <property type="entry name" value="TYPE-1 GLUTAMINE SYNTHETASE 2"/>
    <property type="match status" value="1"/>
</dbReference>
<dbReference type="EMBL" id="JBHSQJ010000031">
    <property type="protein sequence ID" value="MFC5907306.1"/>
    <property type="molecule type" value="Genomic_DNA"/>
</dbReference>
<feature type="domain" description="GS beta-grasp" evidence="7">
    <location>
        <begin position="21"/>
        <end position="113"/>
    </location>
</feature>
<keyword evidence="4" id="KW-0067">ATP-binding</keyword>
<dbReference type="SMART" id="SM01230">
    <property type="entry name" value="Gln-synt_C"/>
    <property type="match status" value="1"/>
</dbReference>
<evidence type="ECO:0000259" key="7">
    <source>
        <dbReference type="PROSITE" id="PS51986"/>
    </source>
</evidence>
<evidence type="ECO:0000256" key="6">
    <source>
        <dbReference type="RuleBase" id="RU000384"/>
    </source>
</evidence>
<keyword evidence="3" id="KW-0547">Nucleotide-binding</keyword>
<reference evidence="10" key="1">
    <citation type="journal article" date="2019" name="Int. J. Syst. Evol. Microbiol.">
        <title>The Global Catalogue of Microorganisms (GCM) 10K type strain sequencing project: providing services to taxonomists for standard genome sequencing and annotation.</title>
        <authorList>
            <consortium name="The Broad Institute Genomics Platform"/>
            <consortium name="The Broad Institute Genome Sequencing Center for Infectious Disease"/>
            <person name="Wu L."/>
            <person name="Ma J."/>
        </authorList>
    </citation>
    <scope>NUCLEOTIDE SEQUENCE [LARGE SCALE GENOMIC DNA]</scope>
    <source>
        <strain evidence="10">JCM 4816</strain>
    </source>
</reference>
<dbReference type="Gene3D" id="3.10.20.70">
    <property type="entry name" value="Glutamine synthetase, N-terminal domain"/>
    <property type="match status" value="1"/>
</dbReference>
<dbReference type="Proteomes" id="UP001596174">
    <property type="component" value="Unassembled WGS sequence"/>
</dbReference>
<comment type="caution">
    <text evidence="9">The sequence shown here is derived from an EMBL/GenBank/DDBJ whole genome shotgun (WGS) entry which is preliminary data.</text>
</comment>
<dbReference type="InterPro" id="IPR008146">
    <property type="entry name" value="Gln_synth_cat_dom"/>
</dbReference>
<dbReference type="SUPFAM" id="SSF55931">
    <property type="entry name" value="Glutamine synthetase/guanido kinase"/>
    <property type="match status" value="1"/>
</dbReference>
<evidence type="ECO:0000256" key="1">
    <source>
        <dbReference type="ARBA" id="ARBA00009897"/>
    </source>
</evidence>
<organism evidence="9 10">
    <name type="scientific">Streptacidiphilus monticola</name>
    <dbReference type="NCBI Taxonomy" id="2161674"/>
    <lineage>
        <taxon>Bacteria</taxon>
        <taxon>Bacillati</taxon>
        <taxon>Actinomycetota</taxon>
        <taxon>Actinomycetes</taxon>
        <taxon>Kitasatosporales</taxon>
        <taxon>Streptomycetaceae</taxon>
        <taxon>Streptacidiphilus</taxon>
    </lineage>
</organism>
<feature type="domain" description="GS catalytic" evidence="8">
    <location>
        <begin position="120"/>
        <end position="440"/>
    </location>
</feature>
<evidence type="ECO:0000313" key="10">
    <source>
        <dbReference type="Proteomes" id="UP001596174"/>
    </source>
</evidence>
<evidence type="ECO:0000259" key="8">
    <source>
        <dbReference type="PROSITE" id="PS51987"/>
    </source>
</evidence>
<accession>A0ABW1FY20</accession>
<dbReference type="InterPro" id="IPR008147">
    <property type="entry name" value="Gln_synt_N"/>
</dbReference>
<evidence type="ECO:0000313" key="9">
    <source>
        <dbReference type="EMBL" id="MFC5907306.1"/>
    </source>
</evidence>
<sequence length="440" mass="46870">MSVQWDESEAARLTAAQLSAEGVVAVAFTWVDNAGIARVKGVPVRRLAEASAYGVGMSPVFDVFLADDSATTSRWIGGPGGDLRLFPDLTRAVPLAAQPGWAWVPADRVQQDGRNHPGCQRLFLKRMVERALAQGLTFRAAFEVEWIVQRSDGGYPTQGPAYGLQRVTDLSDYLRDLLQALEAEGLEVQQLHPEYSPGQFEVSVAAEDPLAAADTSVLVRHTIRGVSDRHGLRACFAPAFEPGGVGNGGHLHLSVWRGDENLFSGGPGRHGLTKEGEGFLAGVLEQMPALLALGAPSPASYLRLVPSHWAGAYACWGLENREASVRLVAGLPRVANAEFKSFDLSANPYLVLGGVIAAGLAGGGTLPEEVEGDPAHLADPPPRLPSSLDQAVEAFSASTLLAEAMGEPLYEAVRAVRRAESEQWAGAAPEALIAATRWRY</sequence>
<dbReference type="PROSITE" id="PS51987">
    <property type="entry name" value="GS_CATALYTIC"/>
    <property type="match status" value="1"/>
</dbReference>
<dbReference type="InterPro" id="IPR014746">
    <property type="entry name" value="Gln_synth/guanido_kin_cat_dom"/>
</dbReference>